<gene>
    <name evidence="1" type="ORF">MEDL_45637</name>
</gene>
<name>A0A8S3THN3_MYTED</name>
<dbReference type="EMBL" id="CAJPWZ010002196">
    <property type="protein sequence ID" value="CAG2233046.1"/>
    <property type="molecule type" value="Genomic_DNA"/>
</dbReference>
<reference evidence="1" key="1">
    <citation type="submission" date="2021-03" db="EMBL/GenBank/DDBJ databases">
        <authorList>
            <person name="Bekaert M."/>
        </authorList>
    </citation>
    <scope>NUCLEOTIDE SEQUENCE</scope>
</reference>
<dbReference type="AlphaFoldDB" id="A0A8S3THN3"/>
<accession>A0A8S3THN3</accession>
<dbReference type="OrthoDB" id="6177648at2759"/>
<protein>
    <submittedName>
        <fullName evidence="1">Uncharacterized protein</fullName>
    </submittedName>
</protein>
<sequence>MDIEDNPSEASATACTGNIETGIERPNIELCSIDTGKELSVSFNCVNSKIDNNVNKNKRGLSIDKIEKDKCKTKGNVLSEFTFSKANYNDILSITSKCVQSCDSMKENNDKSKQIFPSNLATDIKLIPKFVLKQSGGRNEMLIGKTLRNGLILFYLYDKEFEILDCSDRGFYKFNKVLTEDFRDVRTIPKLMTDDVRQGIDQMIEFATNKKL</sequence>
<evidence type="ECO:0000313" key="1">
    <source>
        <dbReference type="EMBL" id="CAG2233046.1"/>
    </source>
</evidence>
<organism evidence="1 2">
    <name type="scientific">Mytilus edulis</name>
    <name type="common">Blue mussel</name>
    <dbReference type="NCBI Taxonomy" id="6550"/>
    <lineage>
        <taxon>Eukaryota</taxon>
        <taxon>Metazoa</taxon>
        <taxon>Spiralia</taxon>
        <taxon>Lophotrochozoa</taxon>
        <taxon>Mollusca</taxon>
        <taxon>Bivalvia</taxon>
        <taxon>Autobranchia</taxon>
        <taxon>Pteriomorphia</taxon>
        <taxon>Mytilida</taxon>
        <taxon>Mytiloidea</taxon>
        <taxon>Mytilidae</taxon>
        <taxon>Mytilinae</taxon>
        <taxon>Mytilus</taxon>
    </lineage>
</organism>
<dbReference type="Proteomes" id="UP000683360">
    <property type="component" value="Unassembled WGS sequence"/>
</dbReference>
<proteinExistence type="predicted"/>
<evidence type="ECO:0000313" key="2">
    <source>
        <dbReference type="Proteomes" id="UP000683360"/>
    </source>
</evidence>
<keyword evidence="2" id="KW-1185">Reference proteome</keyword>
<comment type="caution">
    <text evidence="1">The sequence shown here is derived from an EMBL/GenBank/DDBJ whole genome shotgun (WGS) entry which is preliminary data.</text>
</comment>